<sequence>MNTEYYEHYDETSDCGKYFTSSFKTDLKSKLIATTNNNINFLDNIVRTGSIEEACGSNMIKSSSVSEHSVNDGTNDTSANNSIADSNTPIFLNNDIIEDSLSLALIRENEGYDELFVKEERRRAFWRLYTLNKYVTIGTGMPTSLSSFQIRTRLPNTVDLNTYRNKKNSDKDGNNSAKPENDTLKKKLLIGVKKSVVNMMRLI</sequence>
<protein>
    <submittedName>
        <fullName evidence="1">Unnamed protein product</fullName>
    </submittedName>
</protein>
<evidence type="ECO:0000313" key="1">
    <source>
        <dbReference type="EMBL" id="GMF02536.1"/>
    </source>
</evidence>
<dbReference type="EMBL" id="BSXV01005596">
    <property type="protein sequence ID" value="GMF02536.1"/>
    <property type="molecule type" value="Genomic_DNA"/>
</dbReference>
<accession>A0ACB5U5L4</accession>
<gene>
    <name evidence="1" type="ORF">Cboi01_000613200</name>
</gene>
<comment type="caution">
    <text evidence="1">The sequence shown here is derived from an EMBL/GenBank/DDBJ whole genome shotgun (WGS) entry which is preliminary data.</text>
</comment>
<keyword evidence="2" id="KW-1185">Reference proteome</keyword>
<name>A0ACB5U5L4_CANBO</name>
<proteinExistence type="predicted"/>
<organism evidence="1 2">
    <name type="scientific">Candida boidinii</name>
    <name type="common">Yeast</name>
    <dbReference type="NCBI Taxonomy" id="5477"/>
    <lineage>
        <taxon>Eukaryota</taxon>
        <taxon>Fungi</taxon>
        <taxon>Dikarya</taxon>
        <taxon>Ascomycota</taxon>
        <taxon>Saccharomycotina</taxon>
        <taxon>Pichiomycetes</taxon>
        <taxon>Pichiales</taxon>
        <taxon>Pichiaceae</taxon>
        <taxon>Ogataea</taxon>
        <taxon>Ogataea/Candida clade</taxon>
    </lineage>
</organism>
<reference evidence="1" key="1">
    <citation type="submission" date="2023-04" db="EMBL/GenBank/DDBJ databases">
        <title>Candida boidinii NBRC 1967.</title>
        <authorList>
            <person name="Ichikawa N."/>
            <person name="Sato H."/>
            <person name="Tonouchi N."/>
        </authorList>
    </citation>
    <scope>NUCLEOTIDE SEQUENCE</scope>
    <source>
        <strain evidence="1">NBRC 1967</strain>
    </source>
</reference>
<evidence type="ECO:0000313" key="2">
    <source>
        <dbReference type="Proteomes" id="UP001165101"/>
    </source>
</evidence>
<dbReference type="Proteomes" id="UP001165101">
    <property type="component" value="Unassembled WGS sequence"/>
</dbReference>